<reference evidence="12" key="1">
    <citation type="submission" date="2016-01" db="EMBL/GenBank/DDBJ databases">
        <authorList>
            <person name="Mitreva M."/>
            <person name="Pepin K.H."/>
            <person name="Mihindukulasuriya K.A."/>
            <person name="Fulton R."/>
            <person name="Fronick C."/>
            <person name="O'Laughlin M."/>
            <person name="Miner T."/>
            <person name="Herter B."/>
            <person name="Rosa B.A."/>
            <person name="Cordes M."/>
            <person name="Tomlinson C."/>
            <person name="Wollam A."/>
            <person name="Palsikar V.B."/>
            <person name="Mardis E.R."/>
            <person name="Wilson R.K."/>
        </authorList>
    </citation>
    <scope>NUCLEOTIDE SEQUENCE [LARGE SCALE GENOMIC DNA]</scope>
    <source>
        <strain evidence="12">KA00185</strain>
    </source>
</reference>
<keyword evidence="3 8" id="KW-0813">Transport</keyword>
<dbReference type="GO" id="GO:0055085">
    <property type="term" value="P:transmembrane transport"/>
    <property type="evidence" value="ECO:0007669"/>
    <property type="project" value="InterPro"/>
</dbReference>
<evidence type="ECO:0000256" key="9">
    <source>
        <dbReference type="SAM" id="Phobius"/>
    </source>
</evidence>
<dbReference type="SUPFAM" id="SSF81345">
    <property type="entry name" value="ABC transporter involved in vitamin B12 uptake, BtuC"/>
    <property type="match status" value="1"/>
</dbReference>
<keyword evidence="4" id="KW-1003">Cell membrane</keyword>
<dbReference type="Proteomes" id="UP000321944">
    <property type="component" value="Chromosome"/>
</dbReference>
<dbReference type="CDD" id="cd06550">
    <property type="entry name" value="TM_ABC_iron-siderophores_like"/>
    <property type="match status" value="1"/>
</dbReference>
<dbReference type="PANTHER" id="PTHR30477">
    <property type="entry name" value="ABC-TRANSPORTER METAL-BINDING PROTEIN"/>
    <property type="match status" value="1"/>
</dbReference>
<dbReference type="STRING" id="157687.HMPREF3180_01049"/>
<reference evidence="11" key="2">
    <citation type="submission" date="2016-01" db="EMBL/GenBank/DDBJ databases">
        <authorList>
            <person name="Oliw E.H."/>
        </authorList>
    </citation>
    <scope>NUCLEOTIDE SEQUENCE [LARGE SCALE GENOMIC DNA]</scope>
    <source>
        <strain evidence="11">KA00185</strain>
    </source>
</reference>
<keyword evidence="5 8" id="KW-0812">Transmembrane</keyword>
<feature type="transmembrane region" description="Helical" evidence="9">
    <location>
        <begin position="6"/>
        <end position="27"/>
    </location>
</feature>
<protein>
    <submittedName>
        <fullName evidence="11">ABC 3 transport family protein</fullName>
    </submittedName>
    <submittedName>
        <fullName evidence="10">ABC transporter</fullName>
    </submittedName>
</protein>
<feature type="transmembrane region" description="Helical" evidence="9">
    <location>
        <begin position="59"/>
        <end position="78"/>
    </location>
</feature>
<feature type="transmembrane region" description="Helical" evidence="9">
    <location>
        <begin position="202"/>
        <end position="222"/>
    </location>
</feature>
<evidence type="ECO:0000256" key="3">
    <source>
        <dbReference type="ARBA" id="ARBA00022448"/>
    </source>
</evidence>
<dbReference type="InterPro" id="IPR001626">
    <property type="entry name" value="ABC_TroCD"/>
</dbReference>
<feature type="transmembrane region" description="Helical" evidence="9">
    <location>
        <begin position="36"/>
        <end position="53"/>
    </location>
</feature>
<keyword evidence="7 9" id="KW-0472">Membrane</keyword>
<evidence type="ECO:0000256" key="5">
    <source>
        <dbReference type="ARBA" id="ARBA00022692"/>
    </source>
</evidence>
<evidence type="ECO:0000256" key="1">
    <source>
        <dbReference type="ARBA" id="ARBA00004651"/>
    </source>
</evidence>
<comment type="similarity">
    <text evidence="2 8">Belongs to the ABC-3 integral membrane protein family.</text>
</comment>
<dbReference type="Proteomes" id="UP000070483">
    <property type="component" value="Unassembled WGS sequence"/>
</dbReference>
<dbReference type="Pfam" id="PF00950">
    <property type="entry name" value="ABC-3"/>
    <property type="match status" value="1"/>
</dbReference>
<organism evidence="11 12">
    <name type="scientific">Leptotrichia wadei</name>
    <dbReference type="NCBI Taxonomy" id="157687"/>
    <lineage>
        <taxon>Bacteria</taxon>
        <taxon>Fusobacteriati</taxon>
        <taxon>Fusobacteriota</taxon>
        <taxon>Fusobacteriia</taxon>
        <taxon>Fusobacteriales</taxon>
        <taxon>Leptotrichiaceae</taxon>
        <taxon>Leptotrichia</taxon>
    </lineage>
</organism>
<dbReference type="EMBL" id="AP019841">
    <property type="protein sequence ID" value="BBM54099.1"/>
    <property type="molecule type" value="Genomic_DNA"/>
</dbReference>
<evidence type="ECO:0000313" key="13">
    <source>
        <dbReference type="Proteomes" id="UP000321944"/>
    </source>
</evidence>
<keyword evidence="12" id="KW-1185">Reference proteome</keyword>
<evidence type="ECO:0000256" key="6">
    <source>
        <dbReference type="ARBA" id="ARBA00022989"/>
    </source>
</evidence>
<gene>
    <name evidence="11" type="ORF">HMPREF3180_01049</name>
    <name evidence="10" type="ORF">JMUB3936_0377</name>
</gene>
<dbReference type="RefSeq" id="WP_018450446.1">
    <property type="nucleotide sequence ID" value="NZ_AP019841.1"/>
</dbReference>
<dbReference type="Gene3D" id="1.10.3470.10">
    <property type="entry name" value="ABC transporter involved in vitamin B12 uptake, BtuC"/>
    <property type="match status" value="1"/>
</dbReference>
<feature type="transmembrane region" description="Helical" evidence="9">
    <location>
        <begin position="134"/>
        <end position="161"/>
    </location>
</feature>
<evidence type="ECO:0000256" key="2">
    <source>
        <dbReference type="ARBA" id="ARBA00008034"/>
    </source>
</evidence>
<feature type="transmembrane region" description="Helical" evidence="9">
    <location>
        <begin position="253"/>
        <end position="273"/>
    </location>
</feature>
<evidence type="ECO:0000256" key="7">
    <source>
        <dbReference type="ARBA" id="ARBA00023136"/>
    </source>
</evidence>
<accession>A0A134AEV6</accession>
<evidence type="ECO:0000313" key="12">
    <source>
        <dbReference type="Proteomes" id="UP000070483"/>
    </source>
</evidence>
<evidence type="ECO:0000256" key="4">
    <source>
        <dbReference type="ARBA" id="ARBA00022475"/>
    </source>
</evidence>
<dbReference type="EMBL" id="LSDD01000081">
    <property type="protein sequence ID" value="KXB66221.1"/>
    <property type="molecule type" value="Genomic_DNA"/>
</dbReference>
<dbReference type="OrthoDB" id="9788905at2"/>
<dbReference type="GO" id="GO:0043190">
    <property type="term" value="C:ATP-binding cassette (ABC) transporter complex"/>
    <property type="evidence" value="ECO:0007669"/>
    <property type="project" value="InterPro"/>
</dbReference>
<evidence type="ECO:0000256" key="8">
    <source>
        <dbReference type="RuleBase" id="RU003943"/>
    </source>
</evidence>
<dbReference type="PATRIC" id="fig|157687.3.peg.1044"/>
<evidence type="ECO:0000313" key="10">
    <source>
        <dbReference type="EMBL" id="BBM54099.1"/>
    </source>
</evidence>
<dbReference type="GO" id="GO:0010043">
    <property type="term" value="P:response to zinc ion"/>
    <property type="evidence" value="ECO:0007669"/>
    <property type="project" value="TreeGrafter"/>
</dbReference>
<sequence>MNFSLEIQLIAIMVASACSILGTFLVLKSMAMVSDAITHTILLGIVVAFFAVHDLNSPLLIVGAGIVGVLTVYLVELLNSTRLVKEDSAIGVVFPLLFSIAVILISRYAGNVHLDVDSVLLGELAFAPFNRIQIFGFSIAKGLVATFIVFLINLSFVVIFFKELKISVFDKALAITLGMKPILIHYMLMSLVSMTAVSSFEAVGSILVVAFMIGPPITAYLLTDKLKVMIGLSLVLGAVASIIGFHFARFFDISIAGSIAVIIGVIFLLTLIFSPKKGLIFTINRKRSQKMIFSVRILLIHLSNHANTKHEKDECGTETIDNHLRWNKSFLDKVIEKAKKEKYIYVDNDVFKVSEKGEKYLLNI</sequence>
<comment type="subcellular location">
    <subcellularLocation>
        <location evidence="1 8">Cell membrane</location>
        <topology evidence="1 8">Multi-pass membrane protein</topology>
    </subcellularLocation>
</comment>
<name>A0A134AEV6_9FUSO</name>
<feature type="transmembrane region" description="Helical" evidence="9">
    <location>
        <begin position="90"/>
        <end position="110"/>
    </location>
</feature>
<evidence type="ECO:0000313" key="11">
    <source>
        <dbReference type="EMBL" id="KXB66221.1"/>
    </source>
</evidence>
<feature type="transmembrane region" description="Helical" evidence="9">
    <location>
        <begin position="173"/>
        <end position="196"/>
    </location>
</feature>
<keyword evidence="6 9" id="KW-1133">Transmembrane helix</keyword>
<dbReference type="InterPro" id="IPR037294">
    <property type="entry name" value="ABC_BtuC-like"/>
</dbReference>
<feature type="transmembrane region" description="Helical" evidence="9">
    <location>
        <begin position="229"/>
        <end position="247"/>
    </location>
</feature>
<proteinExistence type="inferred from homology"/>
<dbReference type="AlphaFoldDB" id="A0A134AEV6"/>
<reference evidence="10 13" key="3">
    <citation type="submission" date="2019-07" db="EMBL/GenBank/DDBJ databases">
        <title>Complete Genome Sequence of Leptotrichia wadei Strain JMUB3936.</title>
        <authorList>
            <person name="Watanabe S."/>
            <person name="Cui L."/>
        </authorList>
    </citation>
    <scope>NUCLEOTIDE SEQUENCE [LARGE SCALE GENOMIC DNA]</scope>
    <source>
        <strain evidence="10 13">JMUB3936</strain>
    </source>
</reference>
<dbReference type="PANTHER" id="PTHR30477:SF8">
    <property type="entry name" value="METAL TRANSPORT SYSTEM MEMBRANE PROTEIN CT_070-RELATED"/>
    <property type="match status" value="1"/>
</dbReference>